<keyword evidence="3" id="KW-0132">Cell division</keyword>
<dbReference type="GO" id="GO:0051301">
    <property type="term" value="P:cell division"/>
    <property type="evidence" value="ECO:0007669"/>
    <property type="project" value="UniProtKB-KW"/>
</dbReference>
<keyword evidence="10" id="KW-0131">Cell cycle</keyword>
<evidence type="ECO:0000256" key="12">
    <source>
        <dbReference type="RuleBase" id="RU000617"/>
    </source>
</evidence>
<evidence type="ECO:0000256" key="13">
    <source>
        <dbReference type="RuleBase" id="RU004196"/>
    </source>
</evidence>
<dbReference type="InterPro" id="IPR000977">
    <property type="entry name" value="DNA_ligase_ATP-dep"/>
</dbReference>
<feature type="region of interest" description="Disordered" evidence="14">
    <location>
        <begin position="1"/>
        <end position="20"/>
    </location>
</feature>
<dbReference type="InterPro" id="IPR038763">
    <property type="entry name" value="DHH_sf"/>
</dbReference>
<evidence type="ECO:0000256" key="11">
    <source>
        <dbReference type="ARBA" id="ARBA00034003"/>
    </source>
</evidence>
<dbReference type="InterPro" id="IPR036599">
    <property type="entry name" value="DNA_ligase_N_sf"/>
</dbReference>
<keyword evidence="7 12" id="KW-0067">ATP-binding</keyword>
<evidence type="ECO:0000256" key="6">
    <source>
        <dbReference type="ARBA" id="ARBA00022763"/>
    </source>
</evidence>
<evidence type="ECO:0000256" key="8">
    <source>
        <dbReference type="ARBA" id="ARBA00023172"/>
    </source>
</evidence>
<sequence>MTKNPKLTRPNVETETNFNQSPELNPGAFIDFASVAEKVGATTKRLTKASLLGSYFTSLSDNDLVLAARYFSGYIFPLRDQRTINIGGAALLSAIAAVSEQEKSALQERLVKLGDPGDVTEEAFTNNPQRSQHQPILTLDSLSNQLELLAATTGTKRKTELVIELLKMATPLEAKYIVKLLAGDLRIGLKEGAVEDAIARLNETDISKVQWVNMLIGDIGETALMARLKKLDEAQMRLFHPIKFMLATPADDLTEVAKQMPAGFAVEDKYDGIRAQVHIAPYLEEDNSILHGTVCNGKGVAIFSRTLDEITASFPDLIEPLAAINLASKHSDEAADLILDGEIVPIQGERILPFQELQKRLGRKKVSDELLAAVPVAFIAYDVLYAFGRVLINEPFAKRRNILESLHLDTQRVRCGLSQQVSDISGLDAEFTAARARGNEGLMVKDLNSTYKPGRRGRDWLKIKRAMATLDVVVTAAEVGSGKRHRFLSDYTFAVRQSETEPTLLNIGKAYSGLTDAQVAELSDWFRAHTLQELAHGKVCIVEPHIVLEVTFDRVQASSRHNSGYALRFPRIVRVRNDKPPEEIDTLETVRRLAQTLSAESATQESEKFVDSAAPLEIPHRRETDVIQLENDTNQTPTLEAACEAFKAFVDGIERDKSVGVLHDSDADGVTAGVVLQLALSRAGFENVKLVAPDRDRNAWTPANRERAIAAALDSLFVLDLGSQSEPVIAGVPTCFIDHHRPEGVPSGDTLISAYTWEPIPNTSLLVWELCSSLTDVADLDWIAAIGIVSDLGEKAPFEMLAVAKSQYTAKYLKEASALINAARRASQYHPEVAVRALLTHDNPRSLVNSNTEDVEQLRIARKEVQVAMEQAKKAAPVFSGNVALVRINSPCQIHPLIAQSWRTRLPKYIVMVANEGYIPGRVNFSMRTASGINVLDFLKNVDLPPGEGSYGHGHDSASGGSLPVERWNELLTSLGFEIT</sequence>
<evidence type="ECO:0000259" key="15">
    <source>
        <dbReference type="PROSITE" id="PS50160"/>
    </source>
</evidence>
<reference evidence="16" key="2">
    <citation type="journal article" date="2022" name="Microbiol. Resour. Announc.">
        <title>Metagenome Sequencing to Explore Phylogenomics of Terrestrial Cyanobacteria.</title>
        <authorList>
            <person name="Ward R.D."/>
            <person name="Stajich J.E."/>
            <person name="Johansen J.R."/>
            <person name="Huntemann M."/>
            <person name="Clum A."/>
            <person name="Foster B."/>
            <person name="Foster B."/>
            <person name="Roux S."/>
            <person name="Palaniappan K."/>
            <person name="Varghese N."/>
            <person name="Mukherjee S."/>
            <person name="Reddy T.B.K."/>
            <person name="Daum C."/>
            <person name="Copeland A."/>
            <person name="Chen I.A."/>
            <person name="Ivanova N.N."/>
            <person name="Kyrpides N.C."/>
            <person name="Shapiro N."/>
            <person name="Eloe-Fadrosh E.A."/>
            <person name="Pietrasiak N."/>
        </authorList>
    </citation>
    <scope>NUCLEOTIDE SEQUENCE</scope>
    <source>
        <strain evidence="16">CPER-KK1</strain>
    </source>
</reference>
<dbReference type="Pfam" id="PF04679">
    <property type="entry name" value="DNA_ligase_A_C"/>
    <property type="match status" value="1"/>
</dbReference>
<keyword evidence="6 12" id="KW-0227">DNA damage</keyword>
<keyword evidence="2 12" id="KW-0436">Ligase</keyword>
<dbReference type="PANTHER" id="PTHR45674:SF4">
    <property type="entry name" value="DNA LIGASE 1"/>
    <property type="match status" value="1"/>
</dbReference>
<dbReference type="Proteomes" id="UP000753908">
    <property type="component" value="Unassembled WGS sequence"/>
</dbReference>
<dbReference type="Gene3D" id="3.90.1640.30">
    <property type="match status" value="1"/>
</dbReference>
<comment type="similarity">
    <text evidence="1 13">Belongs to the ATP-dependent DNA ligase family.</text>
</comment>
<dbReference type="InterPro" id="IPR012308">
    <property type="entry name" value="DNA_ligase_ATP-dep_N"/>
</dbReference>
<dbReference type="PROSITE" id="PS50160">
    <property type="entry name" value="DNA_LIGASE_A3"/>
    <property type="match status" value="1"/>
</dbReference>
<evidence type="ECO:0000256" key="9">
    <source>
        <dbReference type="ARBA" id="ARBA00023204"/>
    </source>
</evidence>
<keyword evidence="5 12" id="KW-0547">Nucleotide-binding</keyword>
<evidence type="ECO:0000256" key="1">
    <source>
        <dbReference type="ARBA" id="ARBA00007572"/>
    </source>
</evidence>
<dbReference type="GO" id="GO:0006260">
    <property type="term" value="P:DNA replication"/>
    <property type="evidence" value="ECO:0007669"/>
    <property type="project" value="UniProtKB-KW"/>
</dbReference>
<dbReference type="InterPro" id="IPR050191">
    <property type="entry name" value="ATP-dep_DNA_ligase"/>
</dbReference>
<proteinExistence type="inferred from homology"/>
<dbReference type="SUPFAM" id="SSF56091">
    <property type="entry name" value="DNA ligase/mRNA capping enzyme, catalytic domain"/>
    <property type="match status" value="1"/>
</dbReference>
<dbReference type="EC" id="6.5.1.1" evidence="12"/>
<dbReference type="Pfam" id="PF01068">
    <property type="entry name" value="DNA_ligase_A_M"/>
    <property type="match status" value="1"/>
</dbReference>
<dbReference type="PROSITE" id="PS00697">
    <property type="entry name" value="DNA_LIGASE_A1"/>
    <property type="match status" value="1"/>
</dbReference>
<keyword evidence="9 12" id="KW-0234">DNA repair</keyword>
<protein>
    <recommendedName>
        <fullName evidence="12">DNA ligase</fullName>
        <ecNumber evidence="12">6.5.1.1</ecNumber>
    </recommendedName>
</protein>
<keyword evidence="8 12" id="KW-0233">DNA recombination</keyword>
<comment type="catalytic activity">
    <reaction evidence="11 12">
        <text>ATP + (deoxyribonucleotide)n-3'-hydroxyl + 5'-phospho-(deoxyribonucleotide)m = (deoxyribonucleotide)n+m + AMP + diphosphate.</text>
        <dbReference type="EC" id="6.5.1.1"/>
    </reaction>
</comment>
<dbReference type="AlphaFoldDB" id="A0A951UBJ7"/>
<dbReference type="GO" id="GO:0071897">
    <property type="term" value="P:DNA biosynthetic process"/>
    <property type="evidence" value="ECO:0007669"/>
    <property type="project" value="InterPro"/>
</dbReference>
<dbReference type="InterPro" id="IPR012340">
    <property type="entry name" value="NA-bd_OB-fold"/>
</dbReference>
<gene>
    <name evidence="16" type="ORF">KME25_21325</name>
</gene>
<dbReference type="GO" id="GO:0006281">
    <property type="term" value="P:DNA repair"/>
    <property type="evidence" value="ECO:0007669"/>
    <property type="project" value="UniProtKB-KW"/>
</dbReference>
<dbReference type="CDD" id="cd07898">
    <property type="entry name" value="Adenylation_DNA_ligase"/>
    <property type="match status" value="1"/>
</dbReference>
<dbReference type="GO" id="GO:0003677">
    <property type="term" value="F:DNA binding"/>
    <property type="evidence" value="ECO:0007669"/>
    <property type="project" value="InterPro"/>
</dbReference>
<name>A0A951UBJ7_9CYAN</name>
<dbReference type="GO" id="GO:0006310">
    <property type="term" value="P:DNA recombination"/>
    <property type="evidence" value="ECO:0007669"/>
    <property type="project" value="UniProtKB-KW"/>
</dbReference>
<evidence type="ECO:0000256" key="10">
    <source>
        <dbReference type="ARBA" id="ARBA00023306"/>
    </source>
</evidence>
<dbReference type="Gene3D" id="2.40.50.140">
    <property type="entry name" value="Nucleic acid-binding proteins"/>
    <property type="match status" value="1"/>
</dbReference>
<comment type="caution">
    <text evidence="16">The sequence shown here is derived from an EMBL/GenBank/DDBJ whole genome shotgun (WGS) entry which is preliminary data.</text>
</comment>
<evidence type="ECO:0000256" key="14">
    <source>
        <dbReference type="SAM" id="MobiDB-lite"/>
    </source>
</evidence>
<dbReference type="SUPFAM" id="SSF50249">
    <property type="entry name" value="Nucleic acid-binding proteins"/>
    <property type="match status" value="1"/>
</dbReference>
<evidence type="ECO:0000256" key="7">
    <source>
        <dbReference type="ARBA" id="ARBA00022840"/>
    </source>
</evidence>
<dbReference type="GO" id="GO:0005524">
    <property type="term" value="F:ATP binding"/>
    <property type="evidence" value="ECO:0007669"/>
    <property type="project" value="UniProtKB-KW"/>
</dbReference>
<dbReference type="PANTHER" id="PTHR45674">
    <property type="entry name" value="DNA LIGASE 1/3 FAMILY MEMBER"/>
    <property type="match status" value="1"/>
</dbReference>
<evidence type="ECO:0000256" key="4">
    <source>
        <dbReference type="ARBA" id="ARBA00022705"/>
    </source>
</evidence>
<organism evidence="16 17">
    <name type="scientific">Symplocastrum torsivum CPER-KK1</name>
    <dbReference type="NCBI Taxonomy" id="450513"/>
    <lineage>
        <taxon>Bacteria</taxon>
        <taxon>Bacillati</taxon>
        <taxon>Cyanobacteriota</taxon>
        <taxon>Cyanophyceae</taxon>
        <taxon>Oscillatoriophycideae</taxon>
        <taxon>Oscillatoriales</taxon>
        <taxon>Microcoleaceae</taxon>
        <taxon>Symplocastrum</taxon>
    </lineage>
</organism>
<accession>A0A951UBJ7</accession>
<dbReference type="Pfam" id="PF04675">
    <property type="entry name" value="DNA_ligase_A_N"/>
    <property type="match status" value="1"/>
</dbReference>
<evidence type="ECO:0000256" key="5">
    <source>
        <dbReference type="ARBA" id="ARBA00022741"/>
    </source>
</evidence>
<feature type="domain" description="ATP-dependent DNA ligase family profile" evidence="15">
    <location>
        <begin position="374"/>
        <end position="497"/>
    </location>
</feature>
<keyword evidence="4" id="KW-0235">DNA replication</keyword>
<evidence type="ECO:0000256" key="2">
    <source>
        <dbReference type="ARBA" id="ARBA00022598"/>
    </source>
</evidence>
<dbReference type="InterPro" id="IPR012310">
    <property type="entry name" value="DNA_ligase_ATP-dep_cent"/>
</dbReference>
<dbReference type="SUPFAM" id="SSF117018">
    <property type="entry name" value="ATP-dependent DNA ligase DNA-binding domain"/>
    <property type="match status" value="1"/>
</dbReference>
<dbReference type="NCBIfam" id="TIGR00574">
    <property type="entry name" value="dnl1"/>
    <property type="match status" value="1"/>
</dbReference>
<dbReference type="Gene3D" id="3.30.470.30">
    <property type="entry name" value="DNA ligase/mRNA capping enzyme"/>
    <property type="match status" value="1"/>
</dbReference>
<evidence type="ECO:0000313" key="17">
    <source>
        <dbReference type="Proteomes" id="UP000753908"/>
    </source>
</evidence>
<dbReference type="PROSITE" id="PS00333">
    <property type="entry name" value="DNA_LIGASE_A2"/>
    <property type="match status" value="1"/>
</dbReference>
<dbReference type="CDD" id="cd07972">
    <property type="entry name" value="OBF_DNA_ligase_Arch_LigB"/>
    <property type="match status" value="1"/>
</dbReference>
<dbReference type="EMBL" id="JAHHIF010000033">
    <property type="protein sequence ID" value="MBW4546959.1"/>
    <property type="molecule type" value="Genomic_DNA"/>
</dbReference>
<dbReference type="InterPro" id="IPR016059">
    <property type="entry name" value="DNA_ligase_ATP-dep_CS"/>
</dbReference>
<evidence type="ECO:0000313" key="16">
    <source>
        <dbReference type="EMBL" id="MBW4546959.1"/>
    </source>
</evidence>
<dbReference type="Gene3D" id="1.10.3260.10">
    <property type="entry name" value="DNA ligase, ATP-dependent, N-terminal domain"/>
    <property type="match status" value="1"/>
</dbReference>
<reference evidence="16" key="1">
    <citation type="submission" date="2021-05" db="EMBL/GenBank/DDBJ databases">
        <authorList>
            <person name="Pietrasiak N."/>
            <person name="Ward R."/>
            <person name="Stajich J.E."/>
            <person name="Kurbessoian T."/>
        </authorList>
    </citation>
    <scope>NUCLEOTIDE SEQUENCE</scope>
    <source>
        <strain evidence="16">CPER-KK1</strain>
    </source>
</reference>
<evidence type="ECO:0000256" key="3">
    <source>
        <dbReference type="ARBA" id="ARBA00022618"/>
    </source>
</evidence>
<dbReference type="InterPro" id="IPR012309">
    <property type="entry name" value="DNA_ligase_ATP-dep_C"/>
</dbReference>
<dbReference type="SUPFAM" id="SSF64182">
    <property type="entry name" value="DHH phosphoesterases"/>
    <property type="match status" value="1"/>
</dbReference>
<dbReference type="GO" id="GO:0003910">
    <property type="term" value="F:DNA ligase (ATP) activity"/>
    <property type="evidence" value="ECO:0007669"/>
    <property type="project" value="UniProtKB-EC"/>
</dbReference>